<name>A0A191V0G7_9ACTN</name>
<evidence type="ECO:0000313" key="1">
    <source>
        <dbReference type="EMBL" id="ANJ08501.1"/>
    </source>
</evidence>
<evidence type="ECO:0000313" key="2">
    <source>
        <dbReference type="EMBL" id="MFB8748163.1"/>
    </source>
</evidence>
<dbReference type="EMBL" id="JAYMRR010000002">
    <property type="protein sequence ID" value="MFB8748163.1"/>
    <property type="molecule type" value="Genomic_DNA"/>
</dbReference>
<reference evidence="2 4" key="2">
    <citation type="submission" date="2024-01" db="EMBL/GenBank/DDBJ databases">
        <title>Genome mining of biosynthetic gene clusters to explore secondary metabolites of Streptomyces sp.</title>
        <authorList>
            <person name="Baig A."/>
            <person name="Ajitkumar Shintre N."/>
            <person name="Kumar H."/>
            <person name="Anbarasu A."/>
            <person name="Ramaiah S."/>
        </authorList>
    </citation>
    <scope>NUCLEOTIDE SEQUENCE [LARGE SCALE GENOMIC DNA]</scope>
    <source>
        <strain evidence="2 4">A03</strain>
    </source>
</reference>
<accession>A0A191V0G7</accession>
<dbReference type="GeneID" id="91306564"/>
<reference evidence="1 3" key="1">
    <citation type="submission" date="2016-05" db="EMBL/GenBank/DDBJ databases">
        <title>Non-Contiguous Finished Genome Sequence of Streptomyces parvulus 2297 Integrated Site-Specifically with Actinophage R4.</title>
        <authorList>
            <person name="Nishizawa T."/>
            <person name="Miura T."/>
            <person name="Harada C."/>
            <person name="Guo Y."/>
            <person name="Narisawa K."/>
            <person name="Ohta H."/>
            <person name="Takahashi H."/>
            <person name="Shirai M."/>
        </authorList>
    </citation>
    <scope>NUCLEOTIDE SEQUENCE [LARGE SCALE GENOMIC DNA]</scope>
    <source>
        <strain evidence="1 3">2297</strain>
    </source>
</reference>
<protein>
    <submittedName>
        <fullName evidence="2">Pyridoxamine 5'-phosphate oxidase family protein</fullName>
    </submittedName>
</protein>
<dbReference type="Gene3D" id="2.30.110.10">
    <property type="entry name" value="Electron Transport, Fmn-binding Protein, Chain A"/>
    <property type="match status" value="1"/>
</dbReference>
<dbReference type="Proteomes" id="UP000078468">
    <property type="component" value="Chromosome"/>
</dbReference>
<organism evidence="1 3">
    <name type="scientific">Streptomyces parvulus</name>
    <dbReference type="NCBI Taxonomy" id="146923"/>
    <lineage>
        <taxon>Bacteria</taxon>
        <taxon>Bacillati</taxon>
        <taxon>Actinomycetota</taxon>
        <taxon>Actinomycetes</taxon>
        <taxon>Kitasatosporales</taxon>
        <taxon>Streptomycetaceae</taxon>
        <taxon>Streptomyces</taxon>
    </lineage>
</organism>
<proteinExistence type="predicted"/>
<dbReference type="EMBL" id="CP015866">
    <property type="protein sequence ID" value="ANJ08501.1"/>
    <property type="molecule type" value="Genomic_DNA"/>
</dbReference>
<dbReference type="KEGG" id="spav:Spa2297_16875"/>
<sequence>MPTDAQHAVGLLARTAYGRAATTMRALPFLAFARHIVADARVLLRMPRSCGYHQVCAGSVVAYGADNLATAGPGESLWTVQVVGRCETHEPSAAEVERFGPAPRRVGGAPFDPVYLRIEPEFGSVHVAEDLAAAAAL</sequence>
<evidence type="ECO:0000313" key="3">
    <source>
        <dbReference type="Proteomes" id="UP000078468"/>
    </source>
</evidence>
<evidence type="ECO:0000313" key="4">
    <source>
        <dbReference type="Proteomes" id="UP001585018"/>
    </source>
</evidence>
<dbReference type="AlphaFoldDB" id="A0A191V0G7"/>
<keyword evidence="4" id="KW-1185">Reference proteome</keyword>
<dbReference type="InterPro" id="IPR012349">
    <property type="entry name" value="Split_barrel_FMN-bd"/>
</dbReference>
<dbReference type="RefSeq" id="WP_064728869.1">
    <property type="nucleotide sequence ID" value="NZ_BMRX01000001.1"/>
</dbReference>
<dbReference type="Proteomes" id="UP001585018">
    <property type="component" value="Unassembled WGS sequence"/>
</dbReference>
<gene>
    <name evidence="1" type="ORF">Spa2297_16875</name>
    <name evidence="2" type="ORF">VSS30_05030</name>
</gene>